<feature type="domain" description="C2H2-type" evidence="15">
    <location>
        <begin position="435"/>
        <end position="462"/>
    </location>
</feature>
<feature type="domain" description="C2H2-type" evidence="15">
    <location>
        <begin position="239"/>
        <end position="262"/>
    </location>
</feature>
<proteinExistence type="inferred from homology"/>
<keyword evidence="5 11" id="KW-0863">Zinc-finger</keyword>
<feature type="domain" description="C2H2-type" evidence="15">
    <location>
        <begin position="505"/>
        <end position="528"/>
    </location>
</feature>
<dbReference type="AlphaFoldDB" id="A0A1I8M8S9"/>
<feature type="domain" description="C2H2-type" evidence="15">
    <location>
        <begin position="586"/>
        <end position="609"/>
    </location>
</feature>
<evidence type="ECO:0000259" key="15">
    <source>
        <dbReference type="PROSITE" id="PS50157"/>
    </source>
</evidence>
<evidence type="ECO:0008006" key="18">
    <source>
        <dbReference type="Google" id="ProtNLM"/>
    </source>
</evidence>
<dbReference type="Pfam" id="PF13894">
    <property type="entry name" value="zf-C2H2_4"/>
    <property type="match status" value="1"/>
</dbReference>
<evidence type="ECO:0000256" key="8">
    <source>
        <dbReference type="ARBA" id="ARBA00023125"/>
    </source>
</evidence>
<dbReference type="InterPro" id="IPR013087">
    <property type="entry name" value="Znf_C2H2_type"/>
</dbReference>
<feature type="region of interest" description="Disordered" evidence="14">
    <location>
        <begin position="193"/>
        <end position="213"/>
    </location>
</feature>
<feature type="binding site" evidence="12">
    <location>
        <position position="17"/>
    </location>
    <ligand>
        <name>Zn(2+)</name>
        <dbReference type="ChEBI" id="CHEBI:29105"/>
    </ligand>
</feature>
<dbReference type="SUPFAM" id="SSF57667">
    <property type="entry name" value="beta-beta-alpha zinc fingers"/>
    <property type="match status" value="6"/>
</dbReference>
<dbReference type="Pfam" id="PF07776">
    <property type="entry name" value="zf-AD"/>
    <property type="match status" value="1"/>
</dbReference>
<dbReference type="FunFam" id="3.30.160.60:FF:001156">
    <property type="entry name" value="Zinc finger protein 407"/>
    <property type="match status" value="1"/>
</dbReference>
<name>A0A1I8M8S9_MUSDO</name>
<keyword evidence="13" id="KW-0175">Coiled coil</keyword>
<feature type="binding site" evidence="12">
    <location>
        <position position="20"/>
    </location>
    <ligand>
        <name>Zn(2+)</name>
        <dbReference type="ChEBI" id="CHEBI:29105"/>
    </ligand>
</feature>
<dbReference type="OrthoDB" id="1405595at2759"/>
<dbReference type="EnsemblMetazoa" id="MDOA002396-RA">
    <property type="protein sequence ID" value="MDOA002396-PA"/>
    <property type="gene ID" value="MDOA002396"/>
</dbReference>
<feature type="domain" description="C2H2-type" evidence="15">
    <location>
        <begin position="407"/>
        <end position="434"/>
    </location>
</feature>
<evidence type="ECO:0000256" key="7">
    <source>
        <dbReference type="ARBA" id="ARBA00023015"/>
    </source>
</evidence>
<evidence type="ECO:0000256" key="6">
    <source>
        <dbReference type="ARBA" id="ARBA00022833"/>
    </source>
</evidence>
<evidence type="ECO:0000256" key="14">
    <source>
        <dbReference type="SAM" id="MobiDB-lite"/>
    </source>
</evidence>
<organism evidence="17">
    <name type="scientific">Musca domestica</name>
    <name type="common">House fly</name>
    <dbReference type="NCBI Taxonomy" id="7370"/>
    <lineage>
        <taxon>Eukaryota</taxon>
        <taxon>Metazoa</taxon>
        <taxon>Ecdysozoa</taxon>
        <taxon>Arthropoda</taxon>
        <taxon>Hexapoda</taxon>
        <taxon>Insecta</taxon>
        <taxon>Pterygota</taxon>
        <taxon>Neoptera</taxon>
        <taxon>Endopterygota</taxon>
        <taxon>Diptera</taxon>
        <taxon>Brachycera</taxon>
        <taxon>Muscomorpha</taxon>
        <taxon>Muscoidea</taxon>
        <taxon>Muscidae</taxon>
        <taxon>Musca</taxon>
    </lineage>
</organism>
<keyword evidence="3 12" id="KW-0479">Metal-binding</keyword>
<feature type="domain" description="C2H2-type" evidence="15">
    <location>
        <begin position="614"/>
        <end position="641"/>
    </location>
</feature>
<feature type="region of interest" description="Disordered" evidence="14">
    <location>
        <begin position="317"/>
        <end position="340"/>
    </location>
</feature>
<feature type="domain" description="ZAD" evidence="16">
    <location>
        <begin position="15"/>
        <end position="92"/>
    </location>
</feature>
<comment type="similarity">
    <text evidence="2">Belongs to the krueppel C2H2-type zinc-finger protein family.</text>
</comment>
<feature type="domain" description="C2H2-type" evidence="15">
    <location>
        <begin position="558"/>
        <end position="585"/>
    </location>
</feature>
<evidence type="ECO:0000256" key="1">
    <source>
        <dbReference type="ARBA" id="ARBA00004123"/>
    </source>
</evidence>
<dbReference type="KEGG" id="mde:101898818"/>
<dbReference type="SMART" id="SM00868">
    <property type="entry name" value="zf-AD"/>
    <property type="match status" value="1"/>
</dbReference>
<dbReference type="Gene3D" id="3.30.160.60">
    <property type="entry name" value="Classic Zinc Finger"/>
    <property type="match status" value="7"/>
</dbReference>
<evidence type="ECO:0000256" key="11">
    <source>
        <dbReference type="PROSITE-ProRule" id="PRU00042"/>
    </source>
</evidence>
<dbReference type="InterPro" id="IPR012934">
    <property type="entry name" value="Znf_AD"/>
</dbReference>
<comment type="subcellular location">
    <subcellularLocation>
        <location evidence="1">Nucleus</location>
    </subcellularLocation>
</comment>
<dbReference type="PROSITE" id="PS50157">
    <property type="entry name" value="ZINC_FINGER_C2H2_2"/>
    <property type="match status" value="10"/>
</dbReference>
<feature type="domain" description="C2H2-type" evidence="15">
    <location>
        <begin position="352"/>
        <end position="380"/>
    </location>
</feature>
<feature type="coiled-coil region" evidence="13">
    <location>
        <begin position="283"/>
        <end position="317"/>
    </location>
</feature>
<dbReference type="GO" id="GO:0005634">
    <property type="term" value="C:nucleus"/>
    <property type="evidence" value="ECO:0007669"/>
    <property type="project" value="UniProtKB-SubCell"/>
</dbReference>
<evidence type="ECO:0000256" key="10">
    <source>
        <dbReference type="ARBA" id="ARBA00023242"/>
    </source>
</evidence>
<sequence>MDINDELSNGPALIRSCRTCMTEDSRYYQIYDYVDENHSIMEMIDAIVPQINITTDDIEFSTLICETCVNNLLVGYQFQQQCIAIDQEFRQQILAPPEEVLVVNAKEDLTMEDESMEETKIEVYNLNCTDEDVEAKEEEREAVEVHVEEETEEIREEQEEEDECTETILGEEDNEIHQEEELLEASMKKLDELDSSSENIDDDDNEITPEDIDENENTIMDCESTLPLKIIQVDRKKRYTCAVCGKQYDRVSRIEDHLERRHRYSIDDIKRWVEIVDGSGNVMKREKMRKDKEMQERRCEEKEYEKAMSKIIQIKEENEPDVQVGENSKETKDTNADPNPLSIIKIGGRKRFKCGDCGKIYDRIIRMREHLKNRHSYDMKDINNWYVLAENEMDLSDSKIKPEDGLYTCEECGKQFCEIYRLQRHSIVHSVFKKYGCEICKHRFVSKQNYRNHMKLHENADNETTTTTPPTPTVYTCPECAMVFGNRNSLSAHCKRHYTTTEKNFTCLECNREFISKKTLSEHIKRVHPNITYACEHCDRTFGLPDHLERHMGVHRDIKCKVCHKKFTTVQTLNDHMNLHTGECPYLCPECGKSFPFAGSLRQHLARHSLVNQFHCSQCGKGFKCKANLKKHMKSHLGKRHRRMGFAAADENNLQNDEQESEVEDGDDGGIEEQYNVTALEDDSW</sequence>
<evidence type="ECO:0000313" key="17">
    <source>
        <dbReference type="EnsemblMetazoa" id="MDOA002396-PA"/>
    </source>
</evidence>
<dbReference type="VEuPathDB" id="VectorBase:MDOA002396"/>
<evidence type="ECO:0000256" key="3">
    <source>
        <dbReference type="ARBA" id="ARBA00022723"/>
    </source>
</evidence>
<feature type="region of interest" description="Disordered" evidence="14">
    <location>
        <begin position="650"/>
        <end position="685"/>
    </location>
</feature>
<dbReference type="GO" id="GO:0000977">
    <property type="term" value="F:RNA polymerase II transcription regulatory region sequence-specific DNA binding"/>
    <property type="evidence" value="ECO:0007669"/>
    <property type="project" value="TreeGrafter"/>
</dbReference>
<evidence type="ECO:0000256" key="9">
    <source>
        <dbReference type="ARBA" id="ARBA00023163"/>
    </source>
</evidence>
<dbReference type="InterPro" id="IPR036236">
    <property type="entry name" value="Znf_C2H2_sf"/>
</dbReference>
<evidence type="ECO:0000256" key="12">
    <source>
        <dbReference type="PROSITE-ProRule" id="PRU01263"/>
    </source>
</evidence>
<dbReference type="PROSITE" id="PS00028">
    <property type="entry name" value="ZINC_FINGER_C2H2_1"/>
    <property type="match status" value="9"/>
</dbReference>
<dbReference type="SMART" id="SM00355">
    <property type="entry name" value="ZnF_C2H2"/>
    <property type="match status" value="10"/>
</dbReference>
<protein>
    <recommendedName>
        <fullName evidence="18">Zinc-finger double domain protein</fullName>
    </recommendedName>
</protein>
<feature type="domain" description="C2H2-type" evidence="15">
    <location>
        <begin position="533"/>
        <end position="560"/>
    </location>
</feature>
<keyword evidence="10" id="KW-0539">Nucleus</keyword>
<dbReference type="GO" id="GO:0000981">
    <property type="term" value="F:DNA-binding transcription factor activity, RNA polymerase II-specific"/>
    <property type="evidence" value="ECO:0007669"/>
    <property type="project" value="TreeGrafter"/>
</dbReference>
<feature type="binding site" evidence="12">
    <location>
        <position position="65"/>
    </location>
    <ligand>
        <name>Zn(2+)</name>
        <dbReference type="ChEBI" id="CHEBI:29105"/>
    </ligand>
</feature>
<evidence type="ECO:0000259" key="16">
    <source>
        <dbReference type="PROSITE" id="PS51915"/>
    </source>
</evidence>
<dbReference type="eggNOG" id="KOG1721">
    <property type="taxonomic scope" value="Eukaryota"/>
</dbReference>
<dbReference type="PANTHER" id="PTHR24381">
    <property type="entry name" value="ZINC FINGER PROTEIN"/>
    <property type="match status" value="1"/>
</dbReference>
<dbReference type="FunFam" id="3.30.160.60:FF:002343">
    <property type="entry name" value="Zinc finger protein 33A"/>
    <property type="match status" value="1"/>
</dbReference>
<keyword evidence="8" id="KW-0238">DNA-binding</keyword>
<evidence type="ECO:0000256" key="13">
    <source>
        <dbReference type="SAM" id="Coils"/>
    </source>
</evidence>
<dbReference type="Gene3D" id="3.40.1800.20">
    <property type="match status" value="1"/>
</dbReference>
<gene>
    <name evidence="17" type="primary">101898818</name>
</gene>
<dbReference type="Pfam" id="PF00096">
    <property type="entry name" value="zf-C2H2"/>
    <property type="match status" value="4"/>
</dbReference>
<keyword evidence="6 12" id="KW-0862">Zinc</keyword>
<evidence type="ECO:0000256" key="5">
    <source>
        <dbReference type="ARBA" id="ARBA00022771"/>
    </source>
</evidence>
<keyword evidence="7" id="KW-0805">Transcription regulation</keyword>
<dbReference type="VEuPathDB" id="VectorBase:MDOMA2_012663"/>
<dbReference type="RefSeq" id="XP_005180022.2">
    <property type="nucleotide sequence ID" value="XM_005179965.4"/>
</dbReference>
<dbReference type="PROSITE" id="PS51915">
    <property type="entry name" value="ZAD"/>
    <property type="match status" value="1"/>
</dbReference>
<evidence type="ECO:0000256" key="4">
    <source>
        <dbReference type="ARBA" id="ARBA00022737"/>
    </source>
</evidence>
<keyword evidence="9" id="KW-0804">Transcription</keyword>
<feature type="binding site" evidence="12">
    <location>
        <position position="68"/>
    </location>
    <ligand>
        <name>Zn(2+)</name>
        <dbReference type="ChEBI" id="CHEBI:29105"/>
    </ligand>
</feature>
<dbReference type="GO" id="GO:0008270">
    <property type="term" value="F:zinc ion binding"/>
    <property type="evidence" value="ECO:0007669"/>
    <property type="project" value="UniProtKB-UniRule"/>
</dbReference>
<feature type="compositionally biased region" description="Acidic residues" evidence="14">
    <location>
        <begin position="657"/>
        <end position="671"/>
    </location>
</feature>
<accession>A0A1I8M8S9</accession>
<dbReference type="SUPFAM" id="SSF57716">
    <property type="entry name" value="Glucocorticoid receptor-like (DNA-binding domain)"/>
    <property type="match status" value="1"/>
</dbReference>
<reference evidence="17" key="1">
    <citation type="submission" date="2020-05" db="UniProtKB">
        <authorList>
            <consortium name="EnsemblMetazoa"/>
        </authorList>
    </citation>
    <scope>IDENTIFICATION</scope>
    <source>
        <strain evidence="17">Aabys</strain>
    </source>
</reference>
<evidence type="ECO:0000256" key="2">
    <source>
        <dbReference type="ARBA" id="ARBA00006991"/>
    </source>
</evidence>
<feature type="domain" description="C2H2-type" evidence="15">
    <location>
        <begin position="475"/>
        <end position="502"/>
    </location>
</feature>
<keyword evidence="4" id="KW-0677">Repeat</keyword>
<dbReference type="PANTHER" id="PTHR24381:SF393">
    <property type="entry name" value="CHROMATIN-LINKED ADAPTOR FOR MSL PROTEINS, ISOFORM B"/>
    <property type="match status" value="1"/>
</dbReference>